<protein>
    <submittedName>
        <fullName evidence="1">Uncharacterized protein</fullName>
    </submittedName>
</protein>
<evidence type="ECO:0000313" key="1">
    <source>
        <dbReference type="EMBL" id="GLJ69931.1"/>
    </source>
</evidence>
<organism evidence="1 2">
    <name type="scientific">Nocardioides luteus</name>
    <dbReference type="NCBI Taxonomy" id="1844"/>
    <lineage>
        <taxon>Bacteria</taxon>
        <taxon>Bacillati</taxon>
        <taxon>Actinomycetota</taxon>
        <taxon>Actinomycetes</taxon>
        <taxon>Propionibacteriales</taxon>
        <taxon>Nocardioidaceae</taxon>
        <taxon>Nocardioides</taxon>
    </lineage>
</organism>
<accession>A0ABQ5T458</accession>
<keyword evidence="2" id="KW-1185">Reference proteome</keyword>
<gene>
    <name evidence="1" type="ORF">GCM10017579_39670</name>
</gene>
<reference evidence="1" key="2">
    <citation type="submission" date="2023-01" db="EMBL/GenBank/DDBJ databases">
        <authorList>
            <person name="Sun Q."/>
            <person name="Evtushenko L."/>
        </authorList>
    </citation>
    <scope>NUCLEOTIDE SEQUENCE</scope>
    <source>
        <strain evidence="1">VKM Ac-1246</strain>
    </source>
</reference>
<dbReference type="Proteomes" id="UP001142292">
    <property type="component" value="Unassembled WGS sequence"/>
</dbReference>
<evidence type="ECO:0000313" key="2">
    <source>
        <dbReference type="Proteomes" id="UP001142292"/>
    </source>
</evidence>
<name>A0ABQ5T458_9ACTN</name>
<reference evidence="1" key="1">
    <citation type="journal article" date="2014" name="Int. J. Syst. Evol. Microbiol.">
        <title>Complete genome of a new Firmicutes species belonging to the dominant human colonic microbiota ('Ruminococcus bicirculans') reveals two chromosomes and a selective capacity to utilize plant glucans.</title>
        <authorList>
            <consortium name="NISC Comparative Sequencing Program"/>
            <person name="Wegmann U."/>
            <person name="Louis P."/>
            <person name="Goesmann A."/>
            <person name="Henrissat B."/>
            <person name="Duncan S.H."/>
            <person name="Flint H.J."/>
        </authorList>
    </citation>
    <scope>NUCLEOTIDE SEQUENCE</scope>
    <source>
        <strain evidence="1">VKM Ac-1246</strain>
    </source>
</reference>
<dbReference type="EMBL" id="BSEL01000007">
    <property type="protein sequence ID" value="GLJ69931.1"/>
    <property type="molecule type" value="Genomic_DNA"/>
</dbReference>
<dbReference type="RefSeq" id="WP_229787640.1">
    <property type="nucleotide sequence ID" value="NZ_BMRK01000006.1"/>
</dbReference>
<proteinExistence type="predicted"/>
<sequence>MDNEIQLISDGQGLAVIGDPTSVERFLMTEGLPSTDLGLPRLGKILNRGAAGAQAGSEIASSSGRWVKLTEESAQAVKKFGLRKSGKGGLDTGVLKGDKGQIKGFVEFASRPGSVLTNPALLAGAAGIMAQLAMQQTMDEITDYLAEIDEKVDDVLRAQKDSVLASMIGAGFVIEEAMTIRDRRGRVDEITWSKIQTVPGTIAETQAYALRQLDALAEKMETKSKVGDLAEIAKDAEIKAKEWLAVLARCFKPPRGHRDTRARPRAGCFS</sequence>
<comment type="caution">
    <text evidence="1">The sequence shown here is derived from an EMBL/GenBank/DDBJ whole genome shotgun (WGS) entry which is preliminary data.</text>
</comment>